<organism evidence="1 2">
    <name type="scientific">Zopfia rhizophila CBS 207.26</name>
    <dbReference type="NCBI Taxonomy" id="1314779"/>
    <lineage>
        <taxon>Eukaryota</taxon>
        <taxon>Fungi</taxon>
        <taxon>Dikarya</taxon>
        <taxon>Ascomycota</taxon>
        <taxon>Pezizomycotina</taxon>
        <taxon>Dothideomycetes</taxon>
        <taxon>Dothideomycetes incertae sedis</taxon>
        <taxon>Zopfiaceae</taxon>
        <taxon>Zopfia</taxon>
    </lineage>
</organism>
<gene>
    <name evidence="1" type="ORF">K469DRAFT_345876</name>
</gene>
<keyword evidence="2" id="KW-1185">Reference proteome</keyword>
<accession>A0A6A6EIS2</accession>
<dbReference type="AlphaFoldDB" id="A0A6A6EIS2"/>
<sequence>MLKRGNARAKYVVCCGGLLIVVLSSVGGGGVEWLPFEKSGEVAAWLTSSSNAKPAEIDEEARLLGDWCSASNCFELGVDHFHYNCLFQSEQTLRSAHNLETSNLAQLRPPKGIPHFHHNRILQSFHTVHSSPRTATH</sequence>
<dbReference type="Proteomes" id="UP000800200">
    <property type="component" value="Unassembled WGS sequence"/>
</dbReference>
<proteinExistence type="predicted"/>
<name>A0A6A6EIS2_9PEZI</name>
<dbReference type="EMBL" id="ML994616">
    <property type="protein sequence ID" value="KAF2191987.1"/>
    <property type="molecule type" value="Genomic_DNA"/>
</dbReference>
<reference evidence="1" key="1">
    <citation type="journal article" date="2020" name="Stud. Mycol.">
        <title>101 Dothideomycetes genomes: a test case for predicting lifestyles and emergence of pathogens.</title>
        <authorList>
            <person name="Haridas S."/>
            <person name="Albert R."/>
            <person name="Binder M."/>
            <person name="Bloem J."/>
            <person name="Labutti K."/>
            <person name="Salamov A."/>
            <person name="Andreopoulos B."/>
            <person name="Baker S."/>
            <person name="Barry K."/>
            <person name="Bills G."/>
            <person name="Bluhm B."/>
            <person name="Cannon C."/>
            <person name="Castanera R."/>
            <person name="Culley D."/>
            <person name="Daum C."/>
            <person name="Ezra D."/>
            <person name="Gonzalez J."/>
            <person name="Henrissat B."/>
            <person name="Kuo A."/>
            <person name="Liang C."/>
            <person name="Lipzen A."/>
            <person name="Lutzoni F."/>
            <person name="Magnuson J."/>
            <person name="Mondo S."/>
            <person name="Nolan M."/>
            <person name="Ohm R."/>
            <person name="Pangilinan J."/>
            <person name="Park H.-J."/>
            <person name="Ramirez L."/>
            <person name="Alfaro M."/>
            <person name="Sun H."/>
            <person name="Tritt A."/>
            <person name="Yoshinaga Y."/>
            <person name="Zwiers L.-H."/>
            <person name="Turgeon B."/>
            <person name="Goodwin S."/>
            <person name="Spatafora J."/>
            <person name="Crous P."/>
            <person name="Grigoriev I."/>
        </authorList>
    </citation>
    <scope>NUCLEOTIDE SEQUENCE</scope>
    <source>
        <strain evidence="1">CBS 207.26</strain>
    </source>
</reference>
<evidence type="ECO:0000313" key="1">
    <source>
        <dbReference type="EMBL" id="KAF2191987.1"/>
    </source>
</evidence>
<protein>
    <submittedName>
        <fullName evidence="1">Uncharacterized protein</fullName>
    </submittedName>
</protein>
<evidence type="ECO:0000313" key="2">
    <source>
        <dbReference type="Proteomes" id="UP000800200"/>
    </source>
</evidence>